<sequence>MVQSAELVLAVYKLDSPSNPWTCVRPRQLLKDDGARSSVPSSRRVSIFASRIPTNGIHVHRPAPGSPTRRFNGPLSDAIGLQGTNGPDDEQCWWWWRGSIQMLIAGGIQVPGYRDANIVGAALLESMCLAWCFVPGTIISVRSERCSA</sequence>
<dbReference type="EMBL" id="WOWK01000024">
    <property type="protein sequence ID" value="KAF0327205.1"/>
    <property type="molecule type" value="Genomic_DNA"/>
</dbReference>
<organism evidence="1 2">
    <name type="scientific">Colletotrichum asianum</name>
    <dbReference type="NCBI Taxonomy" id="702518"/>
    <lineage>
        <taxon>Eukaryota</taxon>
        <taxon>Fungi</taxon>
        <taxon>Dikarya</taxon>
        <taxon>Ascomycota</taxon>
        <taxon>Pezizomycotina</taxon>
        <taxon>Sordariomycetes</taxon>
        <taxon>Hypocreomycetidae</taxon>
        <taxon>Glomerellales</taxon>
        <taxon>Glomerellaceae</taxon>
        <taxon>Colletotrichum</taxon>
        <taxon>Colletotrichum gloeosporioides species complex</taxon>
    </lineage>
</organism>
<gene>
    <name evidence="1" type="ORF">GQ607_005394</name>
</gene>
<name>A0A8H3ZWR6_9PEZI</name>
<dbReference type="AlphaFoldDB" id="A0A8H3ZWR6"/>
<evidence type="ECO:0000313" key="1">
    <source>
        <dbReference type="EMBL" id="KAF0327205.1"/>
    </source>
</evidence>
<dbReference type="Proteomes" id="UP000434172">
    <property type="component" value="Unassembled WGS sequence"/>
</dbReference>
<comment type="caution">
    <text evidence="1">The sequence shown here is derived from an EMBL/GenBank/DDBJ whole genome shotgun (WGS) entry which is preliminary data.</text>
</comment>
<proteinExistence type="predicted"/>
<protein>
    <submittedName>
        <fullName evidence="1">Uncharacterized protein</fullName>
    </submittedName>
</protein>
<keyword evidence="2" id="KW-1185">Reference proteome</keyword>
<reference evidence="1 2" key="1">
    <citation type="submission" date="2019-12" db="EMBL/GenBank/DDBJ databases">
        <title>A genome sequence resource for the geographically widespread anthracnose pathogen Colletotrichum asianum.</title>
        <authorList>
            <person name="Meng Y."/>
        </authorList>
    </citation>
    <scope>NUCLEOTIDE SEQUENCE [LARGE SCALE GENOMIC DNA]</scope>
    <source>
        <strain evidence="1 2">ICMP 18580</strain>
    </source>
</reference>
<accession>A0A8H3ZWR6</accession>
<evidence type="ECO:0000313" key="2">
    <source>
        <dbReference type="Proteomes" id="UP000434172"/>
    </source>
</evidence>